<comment type="caution">
    <text evidence="2">The sequence shown here is derived from an EMBL/GenBank/DDBJ whole genome shotgun (WGS) entry which is preliminary data.</text>
</comment>
<proteinExistence type="predicted"/>
<keyword evidence="1" id="KW-1133">Transmembrane helix</keyword>
<evidence type="ECO:0000256" key="1">
    <source>
        <dbReference type="SAM" id="Phobius"/>
    </source>
</evidence>
<gene>
    <name evidence="2" type="ORF">ODALV1_LOCUS27510</name>
</gene>
<protein>
    <submittedName>
        <fullName evidence="2">Uncharacterized protein</fullName>
    </submittedName>
</protein>
<dbReference type="EMBL" id="CAXLJM020000124">
    <property type="protein sequence ID" value="CAL8138742.1"/>
    <property type="molecule type" value="Genomic_DNA"/>
</dbReference>
<keyword evidence="1" id="KW-0472">Membrane</keyword>
<keyword evidence="3" id="KW-1185">Reference proteome</keyword>
<evidence type="ECO:0000313" key="3">
    <source>
        <dbReference type="Proteomes" id="UP001642540"/>
    </source>
</evidence>
<name>A0ABP1RYB0_9HEXA</name>
<feature type="transmembrane region" description="Helical" evidence="1">
    <location>
        <begin position="50"/>
        <end position="71"/>
    </location>
</feature>
<accession>A0ABP1RYB0</accession>
<keyword evidence="1" id="KW-0812">Transmembrane</keyword>
<reference evidence="2 3" key="1">
    <citation type="submission" date="2024-08" db="EMBL/GenBank/DDBJ databases">
        <authorList>
            <person name="Cucini C."/>
            <person name="Frati F."/>
        </authorList>
    </citation>
    <scope>NUCLEOTIDE SEQUENCE [LARGE SCALE GENOMIC DNA]</scope>
</reference>
<evidence type="ECO:0000313" key="2">
    <source>
        <dbReference type="EMBL" id="CAL8138742.1"/>
    </source>
</evidence>
<dbReference type="Proteomes" id="UP001642540">
    <property type="component" value="Unassembled WGS sequence"/>
</dbReference>
<sequence length="94" mass="10514">MSINKGCKSFKVGNSCCDFICLDEKISLNKTDANGEGHPHMSDSPVPIEYSILILVLATATLILGYFLILCRHYRGRRQRLTQGRNNSEDPKSL</sequence>
<organism evidence="2 3">
    <name type="scientific">Orchesella dallaii</name>
    <dbReference type="NCBI Taxonomy" id="48710"/>
    <lineage>
        <taxon>Eukaryota</taxon>
        <taxon>Metazoa</taxon>
        <taxon>Ecdysozoa</taxon>
        <taxon>Arthropoda</taxon>
        <taxon>Hexapoda</taxon>
        <taxon>Collembola</taxon>
        <taxon>Entomobryomorpha</taxon>
        <taxon>Entomobryoidea</taxon>
        <taxon>Orchesellidae</taxon>
        <taxon>Orchesellinae</taxon>
        <taxon>Orchesella</taxon>
    </lineage>
</organism>